<sequence length="278" mass="31504">MKSVVSVPLNLHGTAYGKALKILDLVLSLQFAGHETCPQAKEQLRFSPFHFFPYSNIEAMPGFNNQFLIDCIGHVVAKEEPKKMVTKAGQETVCMSLYLEDLERNKMKYTFFGELVGRLVQLTDKNDGQPLILVAQLFKPSVYLNEVYIQNSRYVSRVLLNPNFPEVVAFKNSLMAHDDVVSQQITQLDSQPEYSVGDELEGGTPPISSIEEEADCWILARIVSVEVGAHDWSYLSCNNCPKKVEEVKNGYQCGRCHRILTDPSVRLWNIILFFHDLQ</sequence>
<dbReference type="Gene3D" id="2.40.50.140">
    <property type="entry name" value="Nucleic acid-binding proteins"/>
    <property type="match status" value="2"/>
</dbReference>
<dbReference type="Proteomes" id="UP001341840">
    <property type="component" value="Unassembled WGS sequence"/>
</dbReference>
<protein>
    <recommendedName>
        <fullName evidence="3">Replication factor A C-terminal domain-containing protein</fullName>
    </recommendedName>
</protein>
<organism evidence="1 2">
    <name type="scientific">Stylosanthes scabra</name>
    <dbReference type="NCBI Taxonomy" id="79078"/>
    <lineage>
        <taxon>Eukaryota</taxon>
        <taxon>Viridiplantae</taxon>
        <taxon>Streptophyta</taxon>
        <taxon>Embryophyta</taxon>
        <taxon>Tracheophyta</taxon>
        <taxon>Spermatophyta</taxon>
        <taxon>Magnoliopsida</taxon>
        <taxon>eudicotyledons</taxon>
        <taxon>Gunneridae</taxon>
        <taxon>Pentapetalae</taxon>
        <taxon>rosids</taxon>
        <taxon>fabids</taxon>
        <taxon>Fabales</taxon>
        <taxon>Fabaceae</taxon>
        <taxon>Papilionoideae</taxon>
        <taxon>50 kb inversion clade</taxon>
        <taxon>dalbergioids sensu lato</taxon>
        <taxon>Dalbergieae</taxon>
        <taxon>Pterocarpus clade</taxon>
        <taxon>Stylosanthes</taxon>
    </lineage>
</organism>
<keyword evidence="2" id="KW-1185">Reference proteome</keyword>
<name>A0ABU6XPD9_9FABA</name>
<dbReference type="EMBL" id="JASCZI010212309">
    <property type="protein sequence ID" value="MED6199076.1"/>
    <property type="molecule type" value="Genomic_DNA"/>
</dbReference>
<dbReference type="SUPFAM" id="SSF50249">
    <property type="entry name" value="Nucleic acid-binding proteins"/>
    <property type="match status" value="2"/>
</dbReference>
<dbReference type="InterPro" id="IPR012340">
    <property type="entry name" value="NA-bd_OB-fold"/>
</dbReference>
<evidence type="ECO:0000313" key="2">
    <source>
        <dbReference type="Proteomes" id="UP001341840"/>
    </source>
</evidence>
<reference evidence="1 2" key="1">
    <citation type="journal article" date="2023" name="Plants (Basel)">
        <title>Bridging the Gap: Combining Genomics and Transcriptomics Approaches to Understand Stylosanthes scabra, an Orphan Legume from the Brazilian Caatinga.</title>
        <authorList>
            <person name="Ferreira-Neto J.R.C."/>
            <person name="da Silva M.D."/>
            <person name="Binneck E."/>
            <person name="de Melo N.F."/>
            <person name="da Silva R.H."/>
            <person name="de Melo A.L.T.M."/>
            <person name="Pandolfi V."/>
            <person name="Bustamante F.O."/>
            <person name="Brasileiro-Vidal A.C."/>
            <person name="Benko-Iseppon A.M."/>
        </authorList>
    </citation>
    <scope>NUCLEOTIDE SEQUENCE [LARGE SCALE GENOMIC DNA]</scope>
    <source>
        <tissue evidence="1">Leaves</tissue>
    </source>
</reference>
<accession>A0ABU6XPD9</accession>
<evidence type="ECO:0000313" key="1">
    <source>
        <dbReference type="EMBL" id="MED6199076.1"/>
    </source>
</evidence>
<comment type="caution">
    <text evidence="1">The sequence shown here is derived from an EMBL/GenBank/DDBJ whole genome shotgun (WGS) entry which is preliminary data.</text>
</comment>
<gene>
    <name evidence="1" type="ORF">PIB30_072529</name>
</gene>
<proteinExistence type="predicted"/>
<evidence type="ECO:0008006" key="3">
    <source>
        <dbReference type="Google" id="ProtNLM"/>
    </source>
</evidence>